<dbReference type="SUPFAM" id="SSF53448">
    <property type="entry name" value="Nucleotide-diphospho-sugar transferases"/>
    <property type="match status" value="1"/>
</dbReference>
<feature type="domain" description="MobA-like NTP transferase" evidence="2">
    <location>
        <begin position="48"/>
        <end position="205"/>
    </location>
</feature>
<dbReference type="KEGG" id="spha:D3Y57_07325"/>
<gene>
    <name evidence="3" type="ORF">D3Y57_07325</name>
</gene>
<dbReference type="RefSeq" id="WP_121152445.1">
    <property type="nucleotide sequence ID" value="NZ_CP032829.1"/>
</dbReference>
<reference evidence="3 4" key="1">
    <citation type="submission" date="2018-09" db="EMBL/GenBank/DDBJ databases">
        <title>Sphingomonas peninsula sp. nov., isolated from fildes peninsula, Antarctic soil.</title>
        <authorList>
            <person name="Yingchao G."/>
        </authorList>
    </citation>
    <scope>NUCLEOTIDE SEQUENCE [LARGE SCALE GENOMIC DNA]</scope>
    <source>
        <strain evidence="3 4">YZ-8</strain>
    </source>
</reference>
<dbReference type="PANTHER" id="PTHR43777:SF1">
    <property type="entry name" value="MOLYBDENUM COFACTOR CYTIDYLYLTRANSFERASE"/>
    <property type="match status" value="1"/>
</dbReference>
<evidence type="ECO:0000313" key="4">
    <source>
        <dbReference type="Proteomes" id="UP000276254"/>
    </source>
</evidence>
<sequence length="248" mass="25936">MPASGTLLVPLYPDQAVTIGFVIEDDRFDGGSNSVEIQRMIHADQVAAVLLAAGQSNRFETGDKLLVDLDGQPLVLHAAKRIMELKPGRKIAVCSVAVGVLLEPLGFEVIINANAGQGMATSLACGIEGAARGDCDAALIILGDMPFVTVRHLRSLLTQWDVEDAPVVGSVTGGVPMPPALFARSLFGRLCEGAGDRGARGLLASAELVSAPAEELADIDTIDDLHRFRSSRGADPETYPALPGNCAP</sequence>
<dbReference type="GO" id="GO:0016779">
    <property type="term" value="F:nucleotidyltransferase activity"/>
    <property type="evidence" value="ECO:0007669"/>
    <property type="project" value="UniProtKB-ARBA"/>
</dbReference>
<dbReference type="OrthoDB" id="9779263at2"/>
<evidence type="ECO:0000313" key="3">
    <source>
        <dbReference type="EMBL" id="AYJ85820.1"/>
    </source>
</evidence>
<dbReference type="Pfam" id="PF12804">
    <property type="entry name" value="NTP_transf_3"/>
    <property type="match status" value="1"/>
</dbReference>
<protein>
    <submittedName>
        <fullName evidence="3">Nucleotidyltransferase family protein</fullName>
    </submittedName>
</protein>
<keyword evidence="4" id="KW-1185">Reference proteome</keyword>
<keyword evidence="3" id="KW-0808">Transferase</keyword>
<dbReference type="CDD" id="cd04182">
    <property type="entry name" value="GT_2_like_f"/>
    <property type="match status" value="1"/>
</dbReference>
<organism evidence="3 4">
    <name type="scientific">Sphingomonas paeninsulae</name>
    <dbReference type="NCBI Taxonomy" id="2319844"/>
    <lineage>
        <taxon>Bacteria</taxon>
        <taxon>Pseudomonadati</taxon>
        <taxon>Pseudomonadota</taxon>
        <taxon>Alphaproteobacteria</taxon>
        <taxon>Sphingomonadales</taxon>
        <taxon>Sphingomonadaceae</taxon>
        <taxon>Sphingomonas</taxon>
    </lineage>
</organism>
<dbReference type="AlphaFoldDB" id="A0A494TA10"/>
<dbReference type="PANTHER" id="PTHR43777">
    <property type="entry name" value="MOLYBDENUM COFACTOR CYTIDYLYLTRANSFERASE"/>
    <property type="match status" value="1"/>
</dbReference>
<proteinExistence type="predicted"/>
<accession>A0A494TA10</accession>
<keyword evidence="1" id="KW-0460">Magnesium</keyword>
<dbReference type="Gene3D" id="3.90.550.10">
    <property type="entry name" value="Spore Coat Polysaccharide Biosynthesis Protein SpsA, Chain A"/>
    <property type="match status" value="1"/>
</dbReference>
<dbReference type="EMBL" id="CP032829">
    <property type="protein sequence ID" value="AYJ85820.1"/>
    <property type="molecule type" value="Genomic_DNA"/>
</dbReference>
<evidence type="ECO:0000259" key="2">
    <source>
        <dbReference type="Pfam" id="PF12804"/>
    </source>
</evidence>
<dbReference type="Proteomes" id="UP000276254">
    <property type="component" value="Chromosome"/>
</dbReference>
<name>A0A494TA10_SPHPE</name>
<dbReference type="InterPro" id="IPR029044">
    <property type="entry name" value="Nucleotide-diphossugar_trans"/>
</dbReference>
<dbReference type="InterPro" id="IPR025877">
    <property type="entry name" value="MobA-like_NTP_Trfase"/>
</dbReference>
<evidence type="ECO:0000256" key="1">
    <source>
        <dbReference type="ARBA" id="ARBA00022842"/>
    </source>
</evidence>